<gene>
    <name evidence="1" type="ORF">R4F53_00725</name>
</gene>
<protein>
    <recommendedName>
        <fullName evidence="3">Tail terminator</fullName>
    </recommendedName>
</protein>
<organism evidence="1 2">
    <name type="scientific">Mycobacterium intracellulare</name>
    <dbReference type="NCBI Taxonomy" id="1767"/>
    <lineage>
        <taxon>Bacteria</taxon>
        <taxon>Bacillati</taxon>
        <taxon>Actinomycetota</taxon>
        <taxon>Actinomycetes</taxon>
        <taxon>Mycobacteriales</taxon>
        <taxon>Mycobacteriaceae</taxon>
        <taxon>Mycobacterium</taxon>
        <taxon>Mycobacterium avium complex (MAC)</taxon>
    </lineage>
</organism>
<evidence type="ECO:0008006" key="3">
    <source>
        <dbReference type="Google" id="ProtNLM"/>
    </source>
</evidence>
<comment type="caution">
    <text evidence="1">The sequence shown here is derived from an EMBL/GenBank/DDBJ whole genome shotgun (WGS) entry which is preliminary data.</text>
</comment>
<dbReference type="AlphaFoldDB" id="A0AAE4U235"/>
<sequence length="143" mass="16013">MANPRPRPKLPRVQKIALPILRAYPDLEGVTIGSWVADVDHRKFPLINVRRVGGRGRNSKRPNQLALVVVEMTAYGNEDLPATEDLYDVALEALYEAVLRQKVTPYGHLGSIKETMGATEFGSPFQDTWRVQGLIQLGIRPPR</sequence>
<dbReference type="RefSeq" id="WP_317727138.1">
    <property type="nucleotide sequence ID" value="NZ_JAWLLC010000002.1"/>
</dbReference>
<name>A0AAE4U235_MYCIT</name>
<evidence type="ECO:0000313" key="2">
    <source>
        <dbReference type="Proteomes" id="UP001187143"/>
    </source>
</evidence>
<accession>A0AAE4U235</accession>
<dbReference type="Proteomes" id="UP001187143">
    <property type="component" value="Unassembled WGS sequence"/>
</dbReference>
<reference evidence="1" key="1">
    <citation type="submission" date="2023-10" db="EMBL/GenBank/DDBJ databases">
        <title>Characterization and genome sequence of Mycobacterium intracellulare ABSURDO, a novel pathogenic isolate with three colony morphotypes that vary in growth and acid-fastness.</title>
        <authorList>
            <person name="Jude B.A."/>
            <person name="Robinson R.T."/>
        </authorList>
    </citation>
    <scope>NUCLEOTIDE SEQUENCE</scope>
    <source>
        <strain evidence="1">ABSURDO Component B</strain>
    </source>
</reference>
<proteinExistence type="predicted"/>
<dbReference type="EMBL" id="JAWLLD010000001">
    <property type="protein sequence ID" value="MDV7010830.1"/>
    <property type="molecule type" value="Genomic_DNA"/>
</dbReference>
<evidence type="ECO:0000313" key="1">
    <source>
        <dbReference type="EMBL" id="MDV7010830.1"/>
    </source>
</evidence>